<dbReference type="PANTHER" id="PTHR30616:SF2">
    <property type="entry name" value="PURINE NUCLEOSIDE PHOSPHORYLASE LACC1"/>
    <property type="match status" value="1"/>
</dbReference>
<dbReference type="Pfam" id="PF02578">
    <property type="entry name" value="Cu-oxidase_4"/>
    <property type="match status" value="1"/>
</dbReference>
<dbReference type="EMBL" id="BAAATZ010000009">
    <property type="protein sequence ID" value="GAA2725695.1"/>
    <property type="molecule type" value="Genomic_DNA"/>
</dbReference>
<comment type="catalytic activity">
    <reaction evidence="9">
        <text>adenosine + H2O + H(+) = inosine + NH4(+)</text>
        <dbReference type="Rhea" id="RHEA:24408"/>
        <dbReference type="ChEBI" id="CHEBI:15377"/>
        <dbReference type="ChEBI" id="CHEBI:15378"/>
        <dbReference type="ChEBI" id="CHEBI:16335"/>
        <dbReference type="ChEBI" id="CHEBI:17596"/>
        <dbReference type="ChEBI" id="CHEBI:28938"/>
        <dbReference type="EC" id="3.5.4.4"/>
    </reaction>
    <physiologicalReaction direction="left-to-right" evidence="9">
        <dbReference type="Rhea" id="RHEA:24409"/>
    </physiologicalReaction>
</comment>
<keyword evidence="7" id="KW-0862">Zinc</keyword>
<evidence type="ECO:0000256" key="8">
    <source>
        <dbReference type="ARBA" id="ARBA00023008"/>
    </source>
</evidence>
<evidence type="ECO:0000313" key="12">
    <source>
        <dbReference type="EMBL" id="GAA2725695.1"/>
    </source>
</evidence>
<evidence type="ECO:0000256" key="5">
    <source>
        <dbReference type="ARBA" id="ARBA00022723"/>
    </source>
</evidence>
<evidence type="ECO:0000256" key="6">
    <source>
        <dbReference type="ARBA" id="ARBA00022801"/>
    </source>
</evidence>
<dbReference type="Proteomes" id="UP001501842">
    <property type="component" value="Unassembled WGS sequence"/>
</dbReference>
<evidence type="ECO:0000256" key="2">
    <source>
        <dbReference type="ARBA" id="ARBA00003215"/>
    </source>
</evidence>
<keyword evidence="13" id="KW-1185">Reference proteome</keyword>
<comment type="function">
    <text evidence="2">Purine nucleoside enzyme that catalyzes the phosphorolysis of adenosine and inosine nucleosides, yielding D-ribose 1-phosphate and the respective free bases, adenine and hypoxanthine. Also catalyzes the phosphorolysis of S-methyl-5'-thioadenosine into adenine and S-methyl-5-thio-alpha-D-ribose 1-phosphate. Also has adenosine deaminase activity.</text>
</comment>
<reference evidence="13" key="1">
    <citation type="journal article" date="2019" name="Int. J. Syst. Evol. Microbiol.">
        <title>The Global Catalogue of Microorganisms (GCM) 10K type strain sequencing project: providing services to taxonomists for standard genome sequencing and annotation.</title>
        <authorList>
            <consortium name="The Broad Institute Genomics Platform"/>
            <consortium name="The Broad Institute Genome Sequencing Center for Infectious Disease"/>
            <person name="Wu L."/>
            <person name="Ma J."/>
        </authorList>
    </citation>
    <scope>NUCLEOTIDE SEQUENCE [LARGE SCALE GENOMIC DNA]</scope>
    <source>
        <strain evidence="13">JCM 8201</strain>
    </source>
</reference>
<keyword evidence="5" id="KW-0479">Metal-binding</keyword>
<proteinExistence type="inferred from homology"/>
<comment type="similarity">
    <text evidence="3">Belongs to the purine nucleoside phosphorylase YfiH/LACC1 family.</text>
</comment>
<evidence type="ECO:0000256" key="3">
    <source>
        <dbReference type="ARBA" id="ARBA00007353"/>
    </source>
</evidence>
<name>A0ABP6GL69_9ACTN</name>
<dbReference type="InterPro" id="IPR038371">
    <property type="entry name" value="Cu_polyphenol_OxRdtase_sf"/>
</dbReference>
<keyword evidence="6" id="KW-0378">Hydrolase</keyword>
<organism evidence="12 13">
    <name type="scientific">Actinocorallia aurantiaca</name>
    <dbReference type="NCBI Taxonomy" id="46204"/>
    <lineage>
        <taxon>Bacteria</taxon>
        <taxon>Bacillati</taxon>
        <taxon>Actinomycetota</taxon>
        <taxon>Actinomycetes</taxon>
        <taxon>Streptosporangiales</taxon>
        <taxon>Thermomonosporaceae</taxon>
        <taxon>Actinocorallia</taxon>
    </lineage>
</organism>
<keyword evidence="4" id="KW-0808">Transferase</keyword>
<comment type="catalytic activity">
    <reaction evidence="11">
        <text>S-methyl-5'-thioadenosine + phosphate = 5-(methylsulfanyl)-alpha-D-ribose 1-phosphate + adenine</text>
        <dbReference type="Rhea" id="RHEA:11852"/>
        <dbReference type="ChEBI" id="CHEBI:16708"/>
        <dbReference type="ChEBI" id="CHEBI:17509"/>
        <dbReference type="ChEBI" id="CHEBI:43474"/>
        <dbReference type="ChEBI" id="CHEBI:58533"/>
        <dbReference type="EC" id="2.4.2.28"/>
    </reaction>
    <physiologicalReaction direction="left-to-right" evidence="11">
        <dbReference type="Rhea" id="RHEA:11853"/>
    </physiologicalReaction>
</comment>
<evidence type="ECO:0000256" key="10">
    <source>
        <dbReference type="ARBA" id="ARBA00048968"/>
    </source>
</evidence>
<dbReference type="InterPro" id="IPR011324">
    <property type="entry name" value="Cytotoxic_necrot_fac-like_cat"/>
</dbReference>
<evidence type="ECO:0000256" key="1">
    <source>
        <dbReference type="ARBA" id="ARBA00000553"/>
    </source>
</evidence>
<dbReference type="PANTHER" id="PTHR30616">
    <property type="entry name" value="UNCHARACTERIZED PROTEIN YFIH"/>
    <property type="match status" value="1"/>
</dbReference>
<evidence type="ECO:0000256" key="4">
    <source>
        <dbReference type="ARBA" id="ARBA00022679"/>
    </source>
</evidence>
<dbReference type="CDD" id="cd16833">
    <property type="entry name" value="YfiH"/>
    <property type="match status" value="1"/>
</dbReference>
<keyword evidence="8" id="KW-0186">Copper</keyword>
<evidence type="ECO:0000256" key="11">
    <source>
        <dbReference type="ARBA" id="ARBA00049893"/>
    </source>
</evidence>
<accession>A0ABP6GL69</accession>
<evidence type="ECO:0000256" key="9">
    <source>
        <dbReference type="ARBA" id="ARBA00047989"/>
    </source>
</evidence>
<evidence type="ECO:0000313" key="13">
    <source>
        <dbReference type="Proteomes" id="UP001501842"/>
    </source>
</evidence>
<sequence length="235" mass="24316">MGAMILADGVRVAFTDRIGGFGTGPYDSRNLGLNVGDEPETVLRNRARTEAELGVEGAVYMRQIHSANVARVGRAPSGGEDVPDTDAVVTDRPNLALAALGADCPAVLVADPGAGLVGAAHSGRVGTLLGVVPALVAELRAMGGRDPVAVVGPAACGRCYEVPEAMRDAAPEAMRSTTSWGTPALDLRAAISAQLDDLGVKALHDGRCTIETPELYSYRRDGVTGRFAGYVWMSG</sequence>
<dbReference type="Gene3D" id="3.60.140.10">
    <property type="entry name" value="CNF1/YfiH-like putative cysteine hydrolases"/>
    <property type="match status" value="1"/>
</dbReference>
<dbReference type="InterPro" id="IPR003730">
    <property type="entry name" value="Cu_polyphenol_OxRdtase"/>
</dbReference>
<dbReference type="SUPFAM" id="SSF64438">
    <property type="entry name" value="CNF1/YfiH-like putative cysteine hydrolases"/>
    <property type="match status" value="1"/>
</dbReference>
<comment type="catalytic activity">
    <reaction evidence="1">
        <text>inosine + phosphate = alpha-D-ribose 1-phosphate + hypoxanthine</text>
        <dbReference type="Rhea" id="RHEA:27646"/>
        <dbReference type="ChEBI" id="CHEBI:17368"/>
        <dbReference type="ChEBI" id="CHEBI:17596"/>
        <dbReference type="ChEBI" id="CHEBI:43474"/>
        <dbReference type="ChEBI" id="CHEBI:57720"/>
        <dbReference type="EC" id="2.4.2.1"/>
    </reaction>
    <physiologicalReaction direction="left-to-right" evidence="1">
        <dbReference type="Rhea" id="RHEA:27647"/>
    </physiologicalReaction>
</comment>
<gene>
    <name evidence="12" type="primary">pgeF</name>
    <name evidence="12" type="ORF">GCM10010439_26260</name>
</gene>
<comment type="caution">
    <text evidence="12">The sequence shown here is derived from an EMBL/GenBank/DDBJ whole genome shotgun (WGS) entry which is preliminary data.</text>
</comment>
<comment type="catalytic activity">
    <reaction evidence="10">
        <text>adenosine + phosphate = alpha-D-ribose 1-phosphate + adenine</text>
        <dbReference type="Rhea" id="RHEA:27642"/>
        <dbReference type="ChEBI" id="CHEBI:16335"/>
        <dbReference type="ChEBI" id="CHEBI:16708"/>
        <dbReference type="ChEBI" id="CHEBI:43474"/>
        <dbReference type="ChEBI" id="CHEBI:57720"/>
        <dbReference type="EC" id="2.4.2.1"/>
    </reaction>
    <physiologicalReaction direction="left-to-right" evidence="10">
        <dbReference type="Rhea" id="RHEA:27643"/>
    </physiologicalReaction>
</comment>
<protein>
    <submittedName>
        <fullName evidence="12">Peptidoglycan editing factor PgeF</fullName>
    </submittedName>
</protein>
<evidence type="ECO:0000256" key="7">
    <source>
        <dbReference type="ARBA" id="ARBA00022833"/>
    </source>
</evidence>